<dbReference type="EMBL" id="GGEC01003080">
    <property type="protein sequence ID" value="MBW83563.1"/>
    <property type="molecule type" value="Transcribed_RNA"/>
</dbReference>
<sequence length="57" mass="6801">MGGREHGDKKKKWQKERVRSIFQSRFLSLPGFSDSYSLLHFLWLDLDSFTLYFSVKS</sequence>
<keyword evidence="1" id="KW-1133">Transmembrane helix</keyword>
<evidence type="ECO:0000313" key="2">
    <source>
        <dbReference type="EMBL" id="MBW83563.1"/>
    </source>
</evidence>
<dbReference type="AlphaFoldDB" id="A0A2P2IQR4"/>
<keyword evidence="1" id="KW-0812">Transmembrane</keyword>
<feature type="transmembrane region" description="Helical" evidence="1">
    <location>
        <begin position="21"/>
        <end position="43"/>
    </location>
</feature>
<accession>A0A2P2IQR4</accession>
<protein>
    <submittedName>
        <fullName evidence="2">Uncharacterized protein</fullName>
    </submittedName>
</protein>
<organism evidence="2">
    <name type="scientific">Rhizophora mucronata</name>
    <name type="common">Asiatic mangrove</name>
    <dbReference type="NCBI Taxonomy" id="61149"/>
    <lineage>
        <taxon>Eukaryota</taxon>
        <taxon>Viridiplantae</taxon>
        <taxon>Streptophyta</taxon>
        <taxon>Embryophyta</taxon>
        <taxon>Tracheophyta</taxon>
        <taxon>Spermatophyta</taxon>
        <taxon>Magnoliopsida</taxon>
        <taxon>eudicotyledons</taxon>
        <taxon>Gunneridae</taxon>
        <taxon>Pentapetalae</taxon>
        <taxon>rosids</taxon>
        <taxon>fabids</taxon>
        <taxon>Malpighiales</taxon>
        <taxon>Rhizophoraceae</taxon>
        <taxon>Rhizophora</taxon>
    </lineage>
</organism>
<evidence type="ECO:0000256" key="1">
    <source>
        <dbReference type="SAM" id="Phobius"/>
    </source>
</evidence>
<reference evidence="2" key="1">
    <citation type="submission" date="2018-02" db="EMBL/GenBank/DDBJ databases">
        <title>Rhizophora mucronata_Transcriptome.</title>
        <authorList>
            <person name="Meera S.P."/>
            <person name="Sreeshan A."/>
            <person name="Augustine A."/>
        </authorList>
    </citation>
    <scope>NUCLEOTIDE SEQUENCE</scope>
    <source>
        <tissue evidence="2">Leaf</tissue>
    </source>
</reference>
<keyword evidence="1" id="KW-0472">Membrane</keyword>
<proteinExistence type="predicted"/>
<name>A0A2P2IQR4_RHIMU</name>